<organism evidence="2 3">
    <name type="scientific">Candidatus Aeolococcus gillhamiae</name>
    <dbReference type="NCBI Taxonomy" id="3127015"/>
    <lineage>
        <taxon>Bacteria</taxon>
        <taxon>Bacillati</taxon>
        <taxon>Candidatus Dormiibacterota</taxon>
        <taxon>Candidatus Dormibacteria</taxon>
        <taxon>Candidatus Aeolococcales</taxon>
        <taxon>Candidatus Aeolococcaceae</taxon>
        <taxon>Candidatus Aeolococcus</taxon>
    </lineage>
</organism>
<dbReference type="EMBL" id="QHBU01000014">
    <property type="protein sequence ID" value="PZR84027.1"/>
    <property type="molecule type" value="Genomic_DNA"/>
</dbReference>
<gene>
    <name evidence="2" type="ORF">DLM65_00765</name>
</gene>
<accession>A0A2W5ZJE5</accession>
<evidence type="ECO:0000256" key="1">
    <source>
        <dbReference type="SAM" id="MobiDB-lite"/>
    </source>
</evidence>
<feature type="compositionally biased region" description="Basic residues" evidence="1">
    <location>
        <begin position="49"/>
        <end position="62"/>
    </location>
</feature>
<name>A0A2W5ZJE5_9BACT</name>
<protein>
    <submittedName>
        <fullName evidence="2">Uncharacterized protein</fullName>
    </submittedName>
</protein>
<evidence type="ECO:0000313" key="2">
    <source>
        <dbReference type="EMBL" id="PZR84027.1"/>
    </source>
</evidence>
<reference evidence="2 3" key="1">
    <citation type="journal article" date="2017" name="Nature">
        <title>Atmospheric trace gases support primary production in Antarctic desert surface soil.</title>
        <authorList>
            <person name="Ji M."/>
            <person name="Greening C."/>
            <person name="Vanwonterghem I."/>
            <person name="Carere C.R."/>
            <person name="Bay S.K."/>
            <person name="Steen J.A."/>
            <person name="Montgomery K."/>
            <person name="Lines T."/>
            <person name="Beardall J."/>
            <person name="van Dorst J."/>
            <person name="Snape I."/>
            <person name="Stott M.B."/>
            <person name="Hugenholtz P."/>
            <person name="Ferrari B.C."/>
        </authorList>
    </citation>
    <scope>NUCLEOTIDE SEQUENCE [LARGE SCALE GENOMIC DNA]</scope>
    <source>
        <strain evidence="2">RRmetagenome_bin12</strain>
    </source>
</reference>
<comment type="caution">
    <text evidence="2">The sequence shown here is derived from an EMBL/GenBank/DDBJ whole genome shotgun (WGS) entry which is preliminary data.</text>
</comment>
<dbReference type="AlphaFoldDB" id="A0A2W5ZJE5"/>
<proteinExistence type="predicted"/>
<evidence type="ECO:0000313" key="3">
    <source>
        <dbReference type="Proteomes" id="UP000248724"/>
    </source>
</evidence>
<feature type="region of interest" description="Disordered" evidence="1">
    <location>
        <begin position="1"/>
        <end position="62"/>
    </location>
</feature>
<sequence>MATARQPAPHRGAARVRVGDRAQPRRGPARPRRARRGDAALAPCGGDHLRHRHRALPRRRYE</sequence>
<dbReference type="Proteomes" id="UP000248724">
    <property type="component" value="Unassembled WGS sequence"/>
</dbReference>